<protein>
    <submittedName>
        <fullName evidence="1">Putative lipoprotein</fullName>
    </submittedName>
</protein>
<dbReference type="Pfam" id="PF11153">
    <property type="entry name" value="DUF2931"/>
    <property type="match status" value="1"/>
</dbReference>
<name>A0A0H2YAA9_YERPA</name>
<proteinExistence type="predicted"/>
<dbReference type="Proteomes" id="UP000001971">
    <property type="component" value="Chromosome"/>
</dbReference>
<evidence type="ECO:0000313" key="1">
    <source>
        <dbReference type="EMBL" id="ABG15052.1"/>
    </source>
</evidence>
<dbReference type="PROSITE" id="PS51257">
    <property type="entry name" value="PROKAR_LIPOPROTEIN"/>
    <property type="match status" value="1"/>
</dbReference>
<accession>A0A0H2YAA9</accession>
<gene>
    <name evidence="1" type="ordered locus">YPA_3090</name>
</gene>
<dbReference type="AlphaFoldDB" id="A0A0H2YAA9"/>
<keyword evidence="1" id="KW-0449">Lipoprotein</keyword>
<reference evidence="1 2" key="1">
    <citation type="journal article" date="2006" name="J. Bacteriol.">
        <title>Complete genome sequence of Yersinia pestis strains Antiqua and Nepal516: evidence of gene reduction in an emerging pathogen.</title>
        <authorList>
            <person name="Chain P.S."/>
            <person name="Hu P."/>
            <person name="Malfatti S.A."/>
            <person name="Radnedge L."/>
            <person name="Larimer F."/>
            <person name="Vergez L.M."/>
            <person name="Worsham P."/>
            <person name="Chu M.C."/>
            <person name="Andersen G.L."/>
        </authorList>
    </citation>
    <scope>NUCLEOTIDE SEQUENCE [LARGE SCALE GENOMIC DNA]</scope>
    <source>
        <strain evidence="1 2">Antiqua</strain>
    </source>
</reference>
<dbReference type="InterPro" id="IPR021326">
    <property type="entry name" value="DUF2931"/>
</dbReference>
<sequence precursor="true">MDKMKIKRAAGLPLLLILTACQTSPLLQSAEINKRATQGKWSFTFVTPESQPAQVTYARIVDTADNLHPFNTRDMTQNSPSQMGESGELIHQTSIHFNQTNSPPQSMVFCWNSIADKKVYETHLVLPQSVRQSMITPARTGNTTQYKTMLLGLSPGGKVLVWLQDEGGPQNNRVPIVNINTLSGDKLAICKS</sequence>
<dbReference type="EMBL" id="CP000308">
    <property type="protein sequence ID" value="ABG15052.1"/>
    <property type="molecule type" value="Genomic_DNA"/>
</dbReference>
<organism evidence="1 2">
    <name type="scientific">Yersinia pestis bv. Antiqua (strain Antiqua)</name>
    <dbReference type="NCBI Taxonomy" id="360102"/>
    <lineage>
        <taxon>Bacteria</taxon>
        <taxon>Pseudomonadati</taxon>
        <taxon>Pseudomonadota</taxon>
        <taxon>Gammaproteobacteria</taxon>
        <taxon>Enterobacterales</taxon>
        <taxon>Yersiniaceae</taxon>
        <taxon>Yersinia</taxon>
    </lineage>
</organism>
<dbReference type="KEGG" id="ypa:YPA_3090"/>
<evidence type="ECO:0000313" key="2">
    <source>
        <dbReference type="Proteomes" id="UP000001971"/>
    </source>
</evidence>